<evidence type="ECO:0000313" key="3">
    <source>
        <dbReference type="Proteomes" id="UP000481033"/>
    </source>
</evidence>
<sequence length="159" mass="17831">MYKSYMSTFYCSRIVGRLVLSLSVSAALILTSCTPREDCSLINGALAEGNLRIQEINEGNLGGSDYNQGIERQIGRIYYDVSQVLDSLLISNRKLQTIQFQLVEVYQQASDYRYQAAELIASNPDPNDQIKTDVRTLQLDSEAQVGAVTENLRKQCPLR</sequence>
<name>A0A6M0RT58_9CYAN</name>
<evidence type="ECO:0000256" key="1">
    <source>
        <dbReference type="SAM" id="SignalP"/>
    </source>
</evidence>
<keyword evidence="3" id="KW-1185">Reference proteome</keyword>
<feature type="chain" id="PRO_5026749557" evidence="1">
    <location>
        <begin position="27"/>
        <end position="159"/>
    </location>
</feature>
<feature type="signal peptide" evidence="1">
    <location>
        <begin position="1"/>
        <end position="26"/>
    </location>
</feature>
<protein>
    <submittedName>
        <fullName evidence="2">Uncharacterized protein</fullName>
    </submittedName>
</protein>
<comment type="caution">
    <text evidence="2">The sequence shown here is derived from an EMBL/GenBank/DDBJ whole genome shotgun (WGS) entry which is preliminary data.</text>
</comment>
<dbReference type="PROSITE" id="PS51257">
    <property type="entry name" value="PROKAR_LIPOPROTEIN"/>
    <property type="match status" value="1"/>
</dbReference>
<proteinExistence type="predicted"/>
<evidence type="ECO:0000313" key="2">
    <source>
        <dbReference type="EMBL" id="NEZ58901.1"/>
    </source>
</evidence>
<organism evidence="2 3">
    <name type="scientific">Adonisia turfae CCMR0081</name>
    <dbReference type="NCBI Taxonomy" id="2292702"/>
    <lineage>
        <taxon>Bacteria</taxon>
        <taxon>Bacillati</taxon>
        <taxon>Cyanobacteriota</taxon>
        <taxon>Adonisia</taxon>
        <taxon>Adonisia turfae</taxon>
    </lineage>
</organism>
<accession>A0A6M0RT58</accession>
<keyword evidence="1" id="KW-0732">Signal</keyword>
<dbReference type="Proteomes" id="UP000481033">
    <property type="component" value="Unassembled WGS sequence"/>
</dbReference>
<dbReference type="EMBL" id="QXHD01000004">
    <property type="protein sequence ID" value="NEZ58901.1"/>
    <property type="molecule type" value="Genomic_DNA"/>
</dbReference>
<reference evidence="2 3" key="1">
    <citation type="journal article" date="2020" name="Microb. Ecol.">
        <title>Ecogenomics of the Marine Benthic Filamentous Cyanobacterium Adonisia.</title>
        <authorList>
            <person name="Walter J.M."/>
            <person name="Coutinho F.H."/>
            <person name="Leomil L."/>
            <person name="Hargreaves P.I."/>
            <person name="Campeao M.E."/>
            <person name="Vieira V.V."/>
            <person name="Silva B.S."/>
            <person name="Fistarol G.O."/>
            <person name="Salomon P.S."/>
            <person name="Sawabe T."/>
            <person name="Mino S."/>
            <person name="Hosokawa M."/>
            <person name="Miyashita H."/>
            <person name="Maruyama F."/>
            <person name="van Verk M.C."/>
            <person name="Dutilh B.E."/>
            <person name="Thompson C.C."/>
            <person name="Thompson F.L."/>
        </authorList>
    </citation>
    <scope>NUCLEOTIDE SEQUENCE [LARGE SCALE GENOMIC DNA]</scope>
    <source>
        <strain evidence="2 3">CCMR0081</strain>
    </source>
</reference>
<gene>
    <name evidence="2" type="ORF">DXZ20_25315</name>
</gene>
<dbReference type="AlphaFoldDB" id="A0A6M0RT58"/>